<dbReference type="VEuPathDB" id="TrichDB:TVAG_350200"/>
<dbReference type="EMBL" id="DS113598">
    <property type="protein sequence ID" value="EAY00524.1"/>
    <property type="molecule type" value="Genomic_DNA"/>
</dbReference>
<protein>
    <submittedName>
        <fullName evidence="2">Uncharacterized protein</fullName>
    </submittedName>
</protein>
<evidence type="ECO:0000256" key="1">
    <source>
        <dbReference type="SAM" id="Coils"/>
    </source>
</evidence>
<evidence type="ECO:0000313" key="3">
    <source>
        <dbReference type="Proteomes" id="UP000001542"/>
    </source>
</evidence>
<feature type="coiled-coil region" evidence="1">
    <location>
        <begin position="15"/>
        <end position="304"/>
    </location>
</feature>
<dbReference type="Proteomes" id="UP000001542">
    <property type="component" value="Unassembled WGS sequence"/>
</dbReference>
<dbReference type="FunCoup" id="A2F3K1">
    <property type="interactions" value="29"/>
</dbReference>
<dbReference type="KEGG" id="tva:4758345"/>
<evidence type="ECO:0000313" key="2">
    <source>
        <dbReference type="EMBL" id="EAY00524.1"/>
    </source>
</evidence>
<reference evidence="2" key="2">
    <citation type="journal article" date="2007" name="Science">
        <title>Draft genome sequence of the sexually transmitted pathogen Trichomonas vaginalis.</title>
        <authorList>
            <person name="Carlton J.M."/>
            <person name="Hirt R.P."/>
            <person name="Silva J.C."/>
            <person name="Delcher A.L."/>
            <person name="Schatz M."/>
            <person name="Zhao Q."/>
            <person name="Wortman J.R."/>
            <person name="Bidwell S.L."/>
            <person name="Alsmark U.C.M."/>
            <person name="Besteiro S."/>
            <person name="Sicheritz-Ponten T."/>
            <person name="Noel C.J."/>
            <person name="Dacks J.B."/>
            <person name="Foster P.G."/>
            <person name="Simillion C."/>
            <person name="Van de Peer Y."/>
            <person name="Miranda-Saavedra D."/>
            <person name="Barton G.J."/>
            <person name="Westrop G.D."/>
            <person name="Mueller S."/>
            <person name="Dessi D."/>
            <person name="Fiori P.L."/>
            <person name="Ren Q."/>
            <person name="Paulsen I."/>
            <person name="Zhang H."/>
            <person name="Bastida-Corcuera F.D."/>
            <person name="Simoes-Barbosa A."/>
            <person name="Brown M.T."/>
            <person name="Hayes R.D."/>
            <person name="Mukherjee M."/>
            <person name="Okumura C.Y."/>
            <person name="Schneider R."/>
            <person name="Smith A.J."/>
            <person name="Vanacova S."/>
            <person name="Villalvazo M."/>
            <person name="Haas B.J."/>
            <person name="Pertea M."/>
            <person name="Feldblyum T.V."/>
            <person name="Utterback T.R."/>
            <person name="Shu C.L."/>
            <person name="Osoegawa K."/>
            <person name="de Jong P.J."/>
            <person name="Hrdy I."/>
            <person name="Horvathova L."/>
            <person name="Zubacova Z."/>
            <person name="Dolezal P."/>
            <person name="Malik S.B."/>
            <person name="Logsdon J.M. Jr."/>
            <person name="Henze K."/>
            <person name="Gupta A."/>
            <person name="Wang C.C."/>
            <person name="Dunne R.L."/>
            <person name="Upcroft J.A."/>
            <person name="Upcroft P."/>
            <person name="White O."/>
            <person name="Salzberg S.L."/>
            <person name="Tang P."/>
            <person name="Chiu C.-H."/>
            <person name="Lee Y.-S."/>
            <person name="Embley T.M."/>
            <person name="Coombs G.H."/>
            <person name="Mottram J.C."/>
            <person name="Tachezy J."/>
            <person name="Fraser-Liggett C.M."/>
            <person name="Johnson P.J."/>
        </authorList>
    </citation>
    <scope>NUCLEOTIDE SEQUENCE [LARGE SCALE GENOMIC DNA]</scope>
    <source>
        <strain evidence="2">G3</strain>
    </source>
</reference>
<organism evidence="2 3">
    <name type="scientific">Trichomonas vaginalis (strain ATCC PRA-98 / G3)</name>
    <dbReference type="NCBI Taxonomy" id="412133"/>
    <lineage>
        <taxon>Eukaryota</taxon>
        <taxon>Metamonada</taxon>
        <taxon>Parabasalia</taxon>
        <taxon>Trichomonadida</taxon>
        <taxon>Trichomonadidae</taxon>
        <taxon>Trichomonas</taxon>
    </lineage>
</organism>
<keyword evidence="3" id="KW-1185">Reference proteome</keyword>
<name>A2F3K1_TRIV3</name>
<dbReference type="AlphaFoldDB" id="A2F3K1"/>
<sequence>MERNSHTDDIYANCIRSYLTENRDLRDQVRRANDELMDHKDTISIISQNLASEKQKHDITKSKCQKLENDIYSLEQTNKGIVISANERINLLNNEVKNLMNENNKLKDQIKFYQTDNQQKIQDIKTLEIKLDEKDSTIRILSEQIRSYKSQIEDFQRNEILNRNKLTESQNLYNNYYQKCQKLQLELDRTTKNNQENSIMVSNLQIRISSLENAMKNNKSQETIIMEKNLIIDDLQNQLQKSNLKCQAITDALEHSQDKLRNSMYTEQEASTLKSENIQLKQRISRLEDQIRRYESDLLEKNHQYTESLVKQSRTIDALRKQLSASMTSADYEMMKNEASEARRLANSLGQEYNTIRQTFNTISSKVSNLESTIRATASAPTSPSKNSVYDNDYNDEIDDNFKRNLLSTDYL</sequence>
<dbReference type="RefSeq" id="XP_001313453.1">
    <property type="nucleotide sequence ID" value="XM_001313452.1"/>
</dbReference>
<dbReference type="VEuPathDB" id="TrichDB:TVAGG3_0194160"/>
<gene>
    <name evidence="2" type="ORF">TVAG_350200</name>
</gene>
<reference evidence="2" key="1">
    <citation type="submission" date="2006-10" db="EMBL/GenBank/DDBJ databases">
        <authorList>
            <person name="Amadeo P."/>
            <person name="Zhao Q."/>
            <person name="Wortman J."/>
            <person name="Fraser-Liggett C."/>
            <person name="Carlton J."/>
        </authorList>
    </citation>
    <scope>NUCLEOTIDE SEQUENCE</scope>
    <source>
        <strain evidence="2">G3</strain>
    </source>
</reference>
<proteinExistence type="predicted"/>
<keyword evidence="1" id="KW-0175">Coiled coil</keyword>
<accession>A2F3K1</accession>
<dbReference type="SMR" id="A2F3K1"/>
<dbReference type="InParanoid" id="A2F3K1"/>